<feature type="domain" description="PD-(D/E)XK endonuclease-like" evidence="1">
    <location>
        <begin position="624"/>
        <end position="879"/>
    </location>
</feature>
<dbReference type="Proteomes" id="UP001462640">
    <property type="component" value="Unassembled WGS sequence"/>
</dbReference>
<organism evidence="2 3">
    <name type="scientific">Roseateles flavus</name>
    <dbReference type="NCBI Taxonomy" id="3149041"/>
    <lineage>
        <taxon>Bacteria</taxon>
        <taxon>Pseudomonadati</taxon>
        <taxon>Pseudomonadota</taxon>
        <taxon>Betaproteobacteria</taxon>
        <taxon>Burkholderiales</taxon>
        <taxon>Sphaerotilaceae</taxon>
        <taxon>Roseateles</taxon>
    </lineage>
</organism>
<sequence length="888" mass="97479">MTAEQQIETQHLPLGLGDGARPFWDAAVQRMAAWMQARGVQSRDAVVLLPFAQHLASARRAWRSTGLWQPRMETTHSLASALGPSPLSQGLQISFDAAIDVLNARQLLAGQSWAEALCEQDPRAWRLALQHLVEAAQALARHAQALGPQGRQAFWPHARQALQQGGPADLERALALVALEWAASDSRVPATDALFSLRPSAWVLMRAGGVDPLSDALLADAAAQGIPCLLLDADCVLEQLALDPPPARLQEARCEDPESLAQCTAATVLEHIRRQELPVALIAQDRVLVRRVRALLERQSVRLGDETGWTLATTPEAAQLMALLRAAQPRASVDELLQWLKSDLARDLRERQAADAVDQLESQCRRLGWVQAGAVQLAHLKGSAAFLWQDAQEQIALLRAGPALRSLETWLKQLRLLLERLGGLAWLGEQAAGRQLLLALWLQREPWPDSAHQLALQSTLLGSADFVQWVNETLEAQQFVPELPTDLQVLVTPLARAMLRPFAAIVLPGADAQTLGQVAAGPVLLPEALARQLGLPDQAGRRAQLAAGFVQLLRAPHLTLLRCDRAGSEPLARSPLLERLEAAREQAGAGAIPAWQDPRPQRALTARPMHMAQANAPGQLPRALSASALDALRNCPYQFFGLQLLGLREDEELTEELDKRDYGNWLHAVLHRFHEQRKAQPGSDAAQALADAAEQERQRMGLSEAEFLPYLASFRRLLPRYLAWLQAHESAGWHYEAGEQSRHCQPWTHPALRELRLQGRLDRLDDQPGRRLLLDYKTGSTESIKDKLKRPLEDTQLAVYALLSAEEAAQAGAALEAAYLMLDDSKGLQLLPHPEVQHSAELARQGLEQDLAAVQAGAALPALGEGRACALCPVRGLCRKDDWWEGTL</sequence>
<dbReference type="InterPro" id="IPR038726">
    <property type="entry name" value="PDDEXK_AddAB-type"/>
</dbReference>
<protein>
    <submittedName>
        <fullName evidence="2">PD-(D/E)XK nuclease family protein</fullName>
    </submittedName>
</protein>
<dbReference type="InterPro" id="IPR027417">
    <property type="entry name" value="P-loop_NTPase"/>
</dbReference>
<proteinExistence type="predicted"/>
<dbReference type="RefSeq" id="WP_347610030.1">
    <property type="nucleotide sequence ID" value="NZ_JBDPZC010000005.1"/>
</dbReference>
<keyword evidence="3" id="KW-1185">Reference proteome</keyword>
<gene>
    <name evidence="2" type="ORF">ABDJ40_12170</name>
</gene>
<dbReference type="EMBL" id="JBDPZC010000005">
    <property type="protein sequence ID" value="MEO3713520.1"/>
    <property type="molecule type" value="Genomic_DNA"/>
</dbReference>
<evidence type="ECO:0000313" key="2">
    <source>
        <dbReference type="EMBL" id="MEO3713520.1"/>
    </source>
</evidence>
<accession>A0ABV0GEN4</accession>
<evidence type="ECO:0000259" key="1">
    <source>
        <dbReference type="Pfam" id="PF12705"/>
    </source>
</evidence>
<dbReference type="Gene3D" id="3.90.320.10">
    <property type="match status" value="1"/>
</dbReference>
<dbReference type="SUPFAM" id="SSF52540">
    <property type="entry name" value="P-loop containing nucleoside triphosphate hydrolases"/>
    <property type="match status" value="1"/>
</dbReference>
<dbReference type="InterPro" id="IPR011604">
    <property type="entry name" value="PDDEXK-like_dom_sf"/>
</dbReference>
<evidence type="ECO:0000313" key="3">
    <source>
        <dbReference type="Proteomes" id="UP001462640"/>
    </source>
</evidence>
<reference evidence="2 3" key="1">
    <citation type="submission" date="2024-05" db="EMBL/GenBank/DDBJ databases">
        <title>Roseateles sp. 2.12 16S ribosomal RNA gene Genome sequencing and assembly.</title>
        <authorList>
            <person name="Woo H."/>
        </authorList>
    </citation>
    <scope>NUCLEOTIDE SEQUENCE [LARGE SCALE GENOMIC DNA]</scope>
    <source>
        <strain evidence="2 3">2.12</strain>
    </source>
</reference>
<name>A0ABV0GEN4_9BURK</name>
<comment type="caution">
    <text evidence="2">The sequence shown here is derived from an EMBL/GenBank/DDBJ whole genome shotgun (WGS) entry which is preliminary data.</text>
</comment>
<dbReference type="Pfam" id="PF12705">
    <property type="entry name" value="PDDEXK_1"/>
    <property type="match status" value="1"/>
</dbReference>